<dbReference type="RefSeq" id="WP_379765633.1">
    <property type="nucleotide sequence ID" value="NZ_JBHSXI010000005.1"/>
</dbReference>
<evidence type="ECO:0000313" key="1">
    <source>
        <dbReference type="EMBL" id="MFC6888518.1"/>
    </source>
</evidence>
<organism evidence="1 2">
    <name type="scientific">Halorubrum trueperi</name>
    <dbReference type="NCBI Taxonomy" id="2004704"/>
    <lineage>
        <taxon>Archaea</taxon>
        <taxon>Methanobacteriati</taxon>
        <taxon>Methanobacteriota</taxon>
        <taxon>Stenosarchaea group</taxon>
        <taxon>Halobacteria</taxon>
        <taxon>Halobacteriales</taxon>
        <taxon>Haloferacaceae</taxon>
        <taxon>Halorubrum</taxon>
    </lineage>
</organism>
<sequence>MNLVCWVYGAEFDDAVAEFAETVAPKPPPAIQAIKRSAAIATRTSLEEGIAYDRQQFEPLLSTEEHREGVRPYVEDDYESTFDGRWLGLQVEFTRVPR</sequence>
<keyword evidence="2" id="KW-1185">Reference proteome</keyword>
<dbReference type="EMBL" id="JBHSXI010000005">
    <property type="protein sequence ID" value="MFC6888518.1"/>
    <property type="molecule type" value="Genomic_DNA"/>
</dbReference>
<gene>
    <name evidence="1" type="ORF">ACFQEY_05645</name>
</gene>
<dbReference type="InterPro" id="IPR029045">
    <property type="entry name" value="ClpP/crotonase-like_dom_sf"/>
</dbReference>
<protein>
    <submittedName>
        <fullName evidence="1">Enoyl-CoA hydratase/isomerase family protein</fullName>
    </submittedName>
</protein>
<accession>A0ABD5UH91</accession>
<comment type="caution">
    <text evidence="1">The sequence shown here is derived from an EMBL/GenBank/DDBJ whole genome shotgun (WGS) entry which is preliminary data.</text>
</comment>
<dbReference type="AlphaFoldDB" id="A0ABD5UH91"/>
<evidence type="ECO:0000313" key="2">
    <source>
        <dbReference type="Proteomes" id="UP001596333"/>
    </source>
</evidence>
<dbReference type="Gene3D" id="3.90.226.10">
    <property type="entry name" value="2-enoyl-CoA Hydratase, Chain A, domain 1"/>
    <property type="match status" value="1"/>
</dbReference>
<dbReference type="SUPFAM" id="SSF52096">
    <property type="entry name" value="ClpP/crotonase"/>
    <property type="match status" value="1"/>
</dbReference>
<dbReference type="Proteomes" id="UP001596333">
    <property type="component" value="Unassembled WGS sequence"/>
</dbReference>
<name>A0ABD5UH91_9EURY</name>
<reference evidence="1 2" key="1">
    <citation type="journal article" date="2019" name="Int. J. Syst. Evol. Microbiol.">
        <title>The Global Catalogue of Microorganisms (GCM) 10K type strain sequencing project: providing services to taxonomists for standard genome sequencing and annotation.</title>
        <authorList>
            <consortium name="The Broad Institute Genomics Platform"/>
            <consortium name="The Broad Institute Genome Sequencing Center for Infectious Disease"/>
            <person name="Wu L."/>
            <person name="Ma J."/>
        </authorList>
    </citation>
    <scope>NUCLEOTIDE SEQUENCE [LARGE SCALE GENOMIC DNA]</scope>
    <source>
        <strain evidence="1 2">Y73</strain>
    </source>
</reference>
<proteinExistence type="predicted"/>